<dbReference type="InterPro" id="IPR000477">
    <property type="entry name" value="RT_dom"/>
</dbReference>
<evidence type="ECO:0000256" key="6">
    <source>
        <dbReference type="ARBA" id="ARBA00022884"/>
    </source>
</evidence>
<evidence type="ECO:0000256" key="3">
    <source>
        <dbReference type="ARBA" id="ARBA00022722"/>
    </source>
</evidence>
<dbReference type="Gene3D" id="1.10.340.70">
    <property type="match status" value="1"/>
</dbReference>
<evidence type="ECO:0000256" key="4">
    <source>
        <dbReference type="ARBA" id="ARBA00022759"/>
    </source>
</evidence>
<dbReference type="Pfam" id="PF17917">
    <property type="entry name" value="RT_RNaseH"/>
    <property type="match status" value="1"/>
</dbReference>
<keyword evidence="6" id="KW-0694">RNA-binding</keyword>
<dbReference type="CDD" id="cd01647">
    <property type="entry name" value="RT_LTR"/>
    <property type="match status" value="1"/>
</dbReference>
<dbReference type="PROSITE" id="PS50878">
    <property type="entry name" value="RT_POL"/>
    <property type="match status" value="1"/>
</dbReference>
<dbReference type="Pfam" id="PF00078">
    <property type="entry name" value="RVT_1"/>
    <property type="match status" value="1"/>
</dbReference>
<evidence type="ECO:0000256" key="7">
    <source>
        <dbReference type="ARBA" id="ARBA00022918"/>
    </source>
</evidence>
<evidence type="ECO:0000256" key="2">
    <source>
        <dbReference type="ARBA" id="ARBA00022695"/>
    </source>
</evidence>
<dbReference type="Gene3D" id="3.30.70.270">
    <property type="match status" value="2"/>
</dbReference>
<dbReference type="GO" id="GO:0003964">
    <property type="term" value="F:RNA-directed DNA polymerase activity"/>
    <property type="evidence" value="ECO:0007669"/>
    <property type="project" value="UniProtKB-KW"/>
</dbReference>
<protein>
    <submittedName>
        <fullName evidence="8">Reverse Transcriptase</fullName>
    </submittedName>
</protein>
<dbReference type="FunFam" id="3.10.20.370:FF:000001">
    <property type="entry name" value="Retrovirus-related Pol polyprotein from transposon 17.6-like protein"/>
    <property type="match status" value="1"/>
</dbReference>
<gene>
    <name evidence="8" type="ORF">PTTW11_03321</name>
</gene>
<evidence type="ECO:0000256" key="1">
    <source>
        <dbReference type="ARBA" id="ARBA00022679"/>
    </source>
</evidence>
<dbReference type="InterPro" id="IPR041373">
    <property type="entry name" value="RT_RNaseH"/>
</dbReference>
<dbReference type="InterPro" id="IPR043128">
    <property type="entry name" value="Rev_trsase/Diguanyl_cyclase"/>
</dbReference>
<dbReference type="GO" id="GO:0015074">
    <property type="term" value="P:DNA integration"/>
    <property type="evidence" value="ECO:0007669"/>
    <property type="project" value="InterPro"/>
</dbReference>
<dbReference type="InterPro" id="IPR012337">
    <property type="entry name" value="RNaseH-like_sf"/>
</dbReference>
<dbReference type="GO" id="GO:0003723">
    <property type="term" value="F:RNA binding"/>
    <property type="evidence" value="ECO:0007669"/>
    <property type="project" value="UniProtKB-KW"/>
</dbReference>
<keyword evidence="7 8" id="KW-0695">RNA-directed DNA polymerase</keyword>
<evidence type="ECO:0000313" key="9">
    <source>
        <dbReference type="Proteomes" id="UP000472372"/>
    </source>
</evidence>
<dbReference type="CDD" id="cd09274">
    <property type="entry name" value="RNase_HI_RT_Ty3"/>
    <property type="match status" value="1"/>
</dbReference>
<dbReference type="InterPro" id="IPR036397">
    <property type="entry name" value="RNaseH_sf"/>
</dbReference>
<dbReference type="InterPro" id="IPR050951">
    <property type="entry name" value="Retrovirus_Pol_polyprotein"/>
</dbReference>
<dbReference type="PANTHER" id="PTHR37984">
    <property type="entry name" value="PROTEIN CBG26694"/>
    <property type="match status" value="1"/>
</dbReference>
<keyword evidence="5" id="KW-0378">Hydrolase</keyword>
<evidence type="ECO:0000313" key="8">
    <source>
        <dbReference type="EMBL" id="CAE7021767.1"/>
    </source>
</evidence>
<dbReference type="EMBL" id="HG992979">
    <property type="protein sequence ID" value="CAE7021767.1"/>
    <property type="molecule type" value="Genomic_DNA"/>
</dbReference>
<dbReference type="AlphaFoldDB" id="A0A6S6VLP0"/>
<keyword evidence="4" id="KW-0255">Endonuclease</keyword>
<dbReference type="PANTHER" id="PTHR37984:SF5">
    <property type="entry name" value="PROTEIN NYNRIN-LIKE"/>
    <property type="match status" value="1"/>
</dbReference>
<dbReference type="InterPro" id="IPR001584">
    <property type="entry name" value="Integrase_cat-core"/>
</dbReference>
<dbReference type="FunFam" id="3.30.70.270:FF:000020">
    <property type="entry name" value="Transposon Tf2-6 polyprotein-like Protein"/>
    <property type="match status" value="1"/>
</dbReference>
<evidence type="ECO:0000256" key="5">
    <source>
        <dbReference type="ARBA" id="ARBA00022801"/>
    </source>
</evidence>
<dbReference type="GO" id="GO:0016787">
    <property type="term" value="F:hydrolase activity"/>
    <property type="evidence" value="ECO:0007669"/>
    <property type="project" value="UniProtKB-KW"/>
</dbReference>
<dbReference type="InterPro" id="IPR043502">
    <property type="entry name" value="DNA/RNA_pol_sf"/>
</dbReference>
<accession>A0A6S6VLP0</accession>
<dbReference type="Pfam" id="PF17921">
    <property type="entry name" value="Integrase_H2C2"/>
    <property type="match status" value="1"/>
</dbReference>
<dbReference type="SUPFAM" id="SSF56672">
    <property type="entry name" value="DNA/RNA polymerases"/>
    <property type="match status" value="1"/>
</dbReference>
<organism evidence="8 9">
    <name type="scientific">Pyrenophora teres f. teres</name>
    <dbReference type="NCBI Taxonomy" id="97479"/>
    <lineage>
        <taxon>Eukaryota</taxon>
        <taxon>Fungi</taxon>
        <taxon>Dikarya</taxon>
        <taxon>Ascomycota</taxon>
        <taxon>Pezizomycotina</taxon>
        <taxon>Dothideomycetes</taxon>
        <taxon>Pleosporomycetidae</taxon>
        <taxon>Pleosporales</taxon>
        <taxon>Pleosporineae</taxon>
        <taxon>Pleosporaceae</taxon>
        <taxon>Pyrenophora</taxon>
    </lineage>
</organism>
<dbReference type="GO" id="GO:0005634">
    <property type="term" value="C:nucleus"/>
    <property type="evidence" value="ECO:0007669"/>
    <property type="project" value="UniProtKB-ARBA"/>
</dbReference>
<proteinExistence type="predicted"/>
<dbReference type="GO" id="GO:0004519">
    <property type="term" value="F:endonuclease activity"/>
    <property type="evidence" value="ECO:0007669"/>
    <property type="project" value="UniProtKB-KW"/>
</dbReference>
<dbReference type="InterPro" id="IPR041588">
    <property type="entry name" value="Integrase_H2C2"/>
</dbReference>
<reference evidence="8" key="1">
    <citation type="submission" date="2021-02" db="EMBL/GenBank/DDBJ databases">
        <authorList>
            <person name="Syme A R."/>
            <person name="Syme A R."/>
            <person name="Moolhuijzen P."/>
        </authorList>
    </citation>
    <scope>NUCLEOTIDE SEQUENCE</scope>
    <source>
        <strain evidence="8">W1-1</strain>
    </source>
</reference>
<keyword evidence="2" id="KW-0548">Nucleotidyltransferase</keyword>
<dbReference type="Gene3D" id="3.10.10.10">
    <property type="entry name" value="HIV Type 1 Reverse Transcriptase, subunit A, domain 1"/>
    <property type="match status" value="1"/>
</dbReference>
<dbReference type="PROSITE" id="PS50994">
    <property type="entry name" value="INTEGRASE"/>
    <property type="match status" value="1"/>
</dbReference>
<dbReference type="Proteomes" id="UP000472372">
    <property type="component" value="Chromosome 3"/>
</dbReference>
<dbReference type="SUPFAM" id="SSF53098">
    <property type="entry name" value="Ribonuclease H-like"/>
    <property type="match status" value="1"/>
</dbReference>
<keyword evidence="3" id="KW-0540">Nuclease</keyword>
<dbReference type="Gene3D" id="3.30.420.10">
    <property type="entry name" value="Ribonuclease H-like superfamily/Ribonuclease H"/>
    <property type="match status" value="1"/>
</dbReference>
<sequence length="716" mass="83111">MDQIQGAKWFTKFDVREGFYRIRIAKGHEWKTAFKTKYGLFEYTVMPFGLTNAPATFQSVINKTLHEYLGIFVLAYLDDILVYSKGTLEEHIELVKKVLRKLKNRKLYLQPEKCEFHTQETEFLGFIISTEGVKMNPKKIQTVQEWPIPKTVKDVQSFLGFANFYRKFIRNYSRITAPLTEITKKDVGFKWEKEHQEAFERLKQVFLEAPVLEMYDPRRKTRVETDASDYALGAVLSQQSEDGKWRPVFYHSRKFSGAELNYDVHDKELLGVVDAFEQWEVYLLGLPHQIDVFSDHQNLTSFMTTKKLNRRQVRWAEMLSQFDFKITHRAGSLNGAADALSRRSDLREEGHKEPHDAVLKQMPDGSLKYNQPELARVAKLGQRVTTLQTQWQQKAASWQLDPGSASHDDLLRNEKEYRNMIQKDRTYVPPHMRKDLIMELHESPEYGHAGVEEMVRRLAKEFAIPRLRTEVQNILGNCLACHQNKPKRHKPYGLLQPLTPPQRPWISVTMDFIVKLPKSLEPGSARLCDTILVIVDRLTKAAKFIPTEESITAEECAYEVTKALISEHGIPEEFITDRDKLFTSKYWSTFLAKLGVKKKLSTSFHPETDGQTERTNQTLEQYLRMYANKLQDNWVELLPTAQLAYNSTKSATTRQSPHYANYGYEPVAHRDPKDIESIAVGADDKARLLRELHEQLSQNIAQRNLTTSKKNWTISE</sequence>
<keyword evidence="1" id="KW-0808">Transferase</keyword>
<name>A0A6S6VLP0_9PLEO</name>